<dbReference type="PROSITE" id="PS01124">
    <property type="entry name" value="HTH_ARAC_FAMILY_2"/>
    <property type="match status" value="1"/>
</dbReference>
<dbReference type="InterPro" id="IPR018060">
    <property type="entry name" value="HTH_AraC"/>
</dbReference>
<dbReference type="InterPro" id="IPR009057">
    <property type="entry name" value="Homeodomain-like_sf"/>
</dbReference>
<evidence type="ECO:0000256" key="3">
    <source>
        <dbReference type="ARBA" id="ARBA00023163"/>
    </source>
</evidence>
<proteinExistence type="predicted"/>
<sequence>MSLPAIAARAMLEGLELVGLDAEAIRAAAGIADRDLAIPGAHLTDEHFARMWKHAMTLCGRDSLAVEVAQRLPMGSFGIFDYLVASAGTVGEALEALRASFGLVAEGVSLEIDRSHRGCVWVRIHNVPLFEGHEWSDELTLAITLSRLQALAEAPWRAAHVHLARAEVASAARWEQLWGTKVRFGSRASAVCLAEGACAIRLKTADPRLQQALRDVARDHLTSQPSFLLVARTALLRLLRHARATEARLSRELSVSTRSLQRRLRESGTSYRALLDDVRHDEALRLLASREPLARIARTLGFQEQASFTRAFRRWTGRAPSAWLRDTRTAD</sequence>
<evidence type="ECO:0000256" key="1">
    <source>
        <dbReference type="ARBA" id="ARBA00023015"/>
    </source>
</evidence>
<accession>A0ABZ2M1C6</accession>
<dbReference type="SMART" id="SM00342">
    <property type="entry name" value="HTH_ARAC"/>
    <property type="match status" value="1"/>
</dbReference>
<keyword evidence="1" id="KW-0805">Transcription regulation</keyword>
<evidence type="ECO:0000259" key="4">
    <source>
        <dbReference type="PROSITE" id="PS01124"/>
    </source>
</evidence>
<keyword evidence="6" id="KW-1185">Reference proteome</keyword>
<organism evidence="5 6">
    <name type="scientific">Pendulispora albinea</name>
    <dbReference type="NCBI Taxonomy" id="2741071"/>
    <lineage>
        <taxon>Bacteria</taxon>
        <taxon>Pseudomonadati</taxon>
        <taxon>Myxococcota</taxon>
        <taxon>Myxococcia</taxon>
        <taxon>Myxococcales</taxon>
        <taxon>Sorangiineae</taxon>
        <taxon>Pendulisporaceae</taxon>
        <taxon>Pendulispora</taxon>
    </lineage>
</organism>
<dbReference type="PANTHER" id="PTHR47894:SF4">
    <property type="entry name" value="HTH-TYPE TRANSCRIPTIONAL REGULATOR GADX"/>
    <property type="match status" value="1"/>
</dbReference>
<dbReference type="Gene3D" id="1.10.10.60">
    <property type="entry name" value="Homeodomain-like"/>
    <property type="match status" value="1"/>
</dbReference>
<evidence type="ECO:0000313" key="6">
    <source>
        <dbReference type="Proteomes" id="UP001370348"/>
    </source>
</evidence>
<dbReference type="SUPFAM" id="SSF46689">
    <property type="entry name" value="Homeodomain-like"/>
    <property type="match status" value="1"/>
</dbReference>
<dbReference type="PANTHER" id="PTHR47894">
    <property type="entry name" value="HTH-TYPE TRANSCRIPTIONAL REGULATOR GADX"/>
    <property type="match status" value="1"/>
</dbReference>
<dbReference type="Proteomes" id="UP001370348">
    <property type="component" value="Chromosome"/>
</dbReference>
<evidence type="ECO:0000313" key="5">
    <source>
        <dbReference type="EMBL" id="WXB17018.1"/>
    </source>
</evidence>
<dbReference type="Pfam" id="PF12833">
    <property type="entry name" value="HTH_18"/>
    <property type="match status" value="1"/>
</dbReference>
<dbReference type="RefSeq" id="WP_394826647.1">
    <property type="nucleotide sequence ID" value="NZ_CP089984.1"/>
</dbReference>
<protein>
    <submittedName>
        <fullName evidence="5">AraC family transcriptional regulator</fullName>
    </submittedName>
</protein>
<feature type="domain" description="HTH araC/xylS-type" evidence="4">
    <location>
        <begin position="249"/>
        <end position="326"/>
    </location>
</feature>
<dbReference type="InterPro" id="IPR032687">
    <property type="entry name" value="AraC-type_N"/>
</dbReference>
<dbReference type="Pfam" id="PF12625">
    <property type="entry name" value="Arabinose_bd"/>
    <property type="match status" value="1"/>
</dbReference>
<dbReference type="EMBL" id="CP089984">
    <property type="protein sequence ID" value="WXB17018.1"/>
    <property type="molecule type" value="Genomic_DNA"/>
</dbReference>
<name>A0ABZ2M1C6_9BACT</name>
<evidence type="ECO:0000256" key="2">
    <source>
        <dbReference type="ARBA" id="ARBA00023125"/>
    </source>
</evidence>
<keyword evidence="2" id="KW-0238">DNA-binding</keyword>
<reference evidence="5 6" key="1">
    <citation type="submission" date="2021-12" db="EMBL/GenBank/DDBJ databases">
        <title>Discovery of the Pendulisporaceae a myxobacterial family with distinct sporulation behavior and unique specialized metabolism.</title>
        <authorList>
            <person name="Garcia R."/>
            <person name="Popoff A."/>
            <person name="Bader C.D."/>
            <person name="Loehr J."/>
            <person name="Walesch S."/>
            <person name="Walt C."/>
            <person name="Boldt J."/>
            <person name="Bunk B."/>
            <person name="Haeckl F.J.F.P.J."/>
            <person name="Gunesch A.P."/>
            <person name="Birkelbach J."/>
            <person name="Nuebel U."/>
            <person name="Pietschmann T."/>
            <person name="Bach T."/>
            <person name="Mueller R."/>
        </authorList>
    </citation>
    <scope>NUCLEOTIDE SEQUENCE [LARGE SCALE GENOMIC DNA]</scope>
    <source>
        <strain evidence="5 6">MSr11954</strain>
    </source>
</reference>
<gene>
    <name evidence="5" type="ORF">LZC94_07010</name>
</gene>
<keyword evidence="3" id="KW-0804">Transcription</keyword>